<proteinExistence type="predicted"/>
<dbReference type="InterPro" id="IPR008949">
    <property type="entry name" value="Isoprenoid_synthase_dom_sf"/>
</dbReference>
<dbReference type="InterPro" id="IPR002060">
    <property type="entry name" value="Squ/phyt_synthse"/>
</dbReference>
<evidence type="ECO:0000313" key="1">
    <source>
        <dbReference type="EMBL" id="SEB38355.1"/>
    </source>
</evidence>
<dbReference type="Gene3D" id="1.10.600.10">
    <property type="entry name" value="Farnesyl Diphosphate Synthase"/>
    <property type="match status" value="1"/>
</dbReference>
<accession>A0A1H4IWX0</accession>
<organism evidence="1 2">
    <name type="scientific">Nitratireductor aquibiodomus</name>
    <dbReference type="NCBI Taxonomy" id="204799"/>
    <lineage>
        <taxon>Bacteria</taxon>
        <taxon>Pseudomonadati</taxon>
        <taxon>Pseudomonadota</taxon>
        <taxon>Alphaproteobacteria</taxon>
        <taxon>Hyphomicrobiales</taxon>
        <taxon>Phyllobacteriaceae</taxon>
        <taxon>Nitratireductor</taxon>
    </lineage>
</organism>
<dbReference type="RefSeq" id="WP_177175009.1">
    <property type="nucleotide sequence ID" value="NZ_FNSL01000001.1"/>
</dbReference>
<reference evidence="2" key="1">
    <citation type="submission" date="2016-10" db="EMBL/GenBank/DDBJ databases">
        <authorList>
            <person name="Varghese N."/>
            <person name="Submissions S."/>
        </authorList>
    </citation>
    <scope>NUCLEOTIDE SEQUENCE [LARGE SCALE GENOMIC DNA]</scope>
    <source>
        <strain evidence="2">ES.061</strain>
    </source>
</reference>
<dbReference type="PANTHER" id="PTHR31480">
    <property type="entry name" value="BIFUNCTIONAL LYCOPENE CYCLASE/PHYTOENE SYNTHASE"/>
    <property type="match status" value="1"/>
</dbReference>
<keyword evidence="2" id="KW-1185">Reference proteome</keyword>
<sequence>MAEVEPFVVSLVREADPDRYLSVLYAPEDRRAALFALFAFNAEVAGIRDRVSEPLPGEVRLQFWRDVLTADAAPESAEGSPLAVALLNAIRSHQLPVQPLLDLLEARSFDLYDDPMPSRNDLEGYCGETASALIQLAGLVLDTPAAMRFSEVSGHAGCAQAIAGLLRMLPIHRRRGQCYIPGDLLDAAGTTRENLLNGQDRAGSARALAAMIALGRHHVARFEEGASDLPATLRPAFLPAGLSKTYLDRLEAKGEAALNEIVTLAQWRRHWLMFRHATKGWG</sequence>
<dbReference type="AlphaFoldDB" id="A0A1H4IWX0"/>
<evidence type="ECO:0000313" key="2">
    <source>
        <dbReference type="Proteomes" id="UP000199064"/>
    </source>
</evidence>
<dbReference type="GO" id="GO:0016765">
    <property type="term" value="F:transferase activity, transferring alkyl or aryl (other than methyl) groups"/>
    <property type="evidence" value="ECO:0007669"/>
    <property type="project" value="UniProtKB-ARBA"/>
</dbReference>
<dbReference type="SUPFAM" id="SSF48576">
    <property type="entry name" value="Terpenoid synthases"/>
    <property type="match status" value="1"/>
</dbReference>
<dbReference type="EMBL" id="FNSL01000001">
    <property type="protein sequence ID" value="SEB38355.1"/>
    <property type="molecule type" value="Genomic_DNA"/>
</dbReference>
<dbReference type="Proteomes" id="UP000199064">
    <property type="component" value="Unassembled WGS sequence"/>
</dbReference>
<name>A0A1H4IWX0_9HYPH</name>
<gene>
    <name evidence="1" type="ORF">SAMN05216452_0683</name>
</gene>
<protein>
    <submittedName>
        <fullName evidence="1">Phytoene synthase</fullName>
    </submittedName>
</protein>
<dbReference type="Pfam" id="PF00494">
    <property type="entry name" value="SQS_PSY"/>
    <property type="match status" value="1"/>
</dbReference>